<dbReference type="Gene3D" id="3.10.620.30">
    <property type="match status" value="1"/>
</dbReference>
<feature type="transmembrane region" description="Helical" evidence="2">
    <location>
        <begin position="571"/>
        <end position="591"/>
    </location>
</feature>
<feature type="transmembrane region" description="Helical" evidence="2">
    <location>
        <begin position="187"/>
        <end position="208"/>
    </location>
</feature>
<evidence type="ECO:0000313" key="5">
    <source>
        <dbReference type="Proteomes" id="UP000649289"/>
    </source>
</evidence>
<evidence type="ECO:0000256" key="1">
    <source>
        <dbReference type="SAM" id="MobiDB-lite"/>
    </source>
</evidence>
<feature type="compositionally biased region" description="Basic and acidic residues" evidence="1">
    <location>
        <begin position="548"/>
        <end position="557"/>
    </location>
</feature>
<reference evidence="4 5" key="1">
    <citation type="submission" date="2020-09" db="EMBL/GenBank/DDBJ databases">
        <title>novel species in genus Nocardioides.</title>
        <authorList>
            <person name="Zhang G."/>
        </authorList>
    </citation>
    <scope>NUCLEOTIDE SEQUENCE [LARGE SCALE GENOMIC DNA]</scope>
    <source>
        <strain evidence="4 5">19197</strain>
    </source>
</reference>
<keyword evidence="5" id="KW-1185">Reference proteome</keyword>
<protein>
    <submittedName>
        <fullName evidence="4">Transglutaminase domain-containing protein</fullName>
    </submittedName>
</protein>
<dbReference type="SMART" id="SM00460">
    <property type="entry name" value="TGc"/>
    <property type="match status" value="1"/>
</dbReference>
<dbReference type="EMBL" id="JACXYY010000001">
    <property type="protein sequence ID" value="MBD3913084.1"/>
    <property type="molecule type" value="Genomic_DNA"/>
</dbReference>
<accession>A0ABR8MG40</accession>
<evidence type="ECO:0000313" key="4">
    <source>
        <dbReference type="EMBL" id="MBD3913084.1"/>
    </source>
</evidence>
<dbReference type="InterPro" id="IPR052901">
    <property type="entry name" value="Bact_TGase-like"/>
</dbReference>
<dbReference type="Pfam" id="PF01841">
    <property type="entry name" value="Transglut_core"/>
    <property type="match status" value="1"/>
</dbReference>
<dbReference type="Pfam" id="PF11992">
    <property type="entry name" value="TgpA_N"/>
    <property type="match status" value="1"/>
</dbReference>
<evidence type="ECO:0000256" key="2">
    <source>
        <dbReference type="SAM" id="Phobius"/>
    </source>
</evidence>
<dbReference type="InterPro" id="IPR021878">
    <property type="entry name" value="TgpA_N"/>
</dbReference>
<organism evidence="4 5">
    <name type="scientific">Nocardioides hwasunensis</name>
    <dbReference type="NCBI Taxonomy" id="397258"/>
    <lineage>
        <taxon>Bacteria</taxon>
        <taxon>Bacillati</taxon>
        <taxon>Actinomycetota</taxon>
        <taxon>Actinomycetes</taxon>
        <taxon>Propionibacteriales</taxon>
        <taxon>Nocardioidaceae</taxon>
        <taxon>Nocardioides</taxon>
    </lineage>
</organism>
<feature type="transmembrane region" description="Helical" evidence="2">
    <location>
        <begin position="32"/>
        <end position="52"/>
    </location>
</feature>
<feature type="region of interest" description="Disordered" evidence="1">
    <location>
        <begin position="515"/>
        <end position="570"/>
    </location>
</feature>
<keyword evidence="2" id="KW-0812">Transmembrane</keyword>
<dbReference type="InterPro" id="IPR038765">
    <property type="entry name" value="Papain-like_cys_pep_sf"/>
</dbReference>
<feature type="transmembrane region" description="Helical" evidence="2">
    <location>
        <begin position="158"/>
        <end position="175"/>
    </location>
</feature>
<dbReference type="Proteomes" id="UP000649289">
    <property type="component" value="Unassembled WGS sequence"/>
</dbReference>
<dbReference type="RefSeq" id="WP_191197458.1">
    <property type="nucleotide sequence ID" value="NZ_BAAAPA010000002.1"/>
</dbReference>
<feature type="domain" description="Transglutaminase-like" evidence="3">
    <location>
        <begin position="447"/>
        <end position="519"/>
    </location>
</feature>
<sequence length="698" mass="73810">MRTTSGTWTIVWAGALLVLGGLSLATAWSGPVPALCLAGAAVVPLAIGRAVLRLGISAWATAAVLVSLLVLGAYVLAADAGSSFSDTVTDAVPRLLTTARPLPVRADLLVGPLLLTALVSLLVAIRLTSDRRVAPVVGALVLYVAGTLLTAGEGDPRGLLASLLVACTLLGWVVLDEHRHRTARRTALAAVLALSATGLLAASTTLAWSRPFEPRTLVDPPTVDVVASNPLAHLGAWTSDPDRLLLEVAGPVQPLRLVTLDTYDGAGWTTGTRYQPVGEVTYDDSRPLLGTSPRTSTVRVEMVDIEGRWLPSPGWPTAVSDPDAVVEPTSGNLYLPSSDGIVRTGTSTSTRDLTYSVTAVADSPDERRLASATVPSRADLAPYLALPPLPQPLAAFAERSVTDAVTPYDRAVAIETLLHDRARLSPTAVSGSQLWRIGTFLLAERGTPGARVGTAEQFATSFAIMARHNGLPTRVVVGFRPDADARAGAGGWSVRGRHATAWPEVYFDELGWVPFTPTDERPPQRSDEETIKRGRGEDPGPGPDADDRESGTGKVDDPATPPTSERTDGPVVPAALVVGALLAILALLLAARRIRSWRHLRDGAVGAWAEGRDALRLAGMPVAAHQTADQVATMAGERLGTDAVHVLAAEAQRAAFAPPGTTVGEVMPALHDVRRCARRAVPGWRRWWWRFDPSVFLR</sequence>
<dbReference type="PANTHER" id="PTHR42736:SF1">
    <property type="entry name" value="PROTEIN-GLUTAMINE GAMMA-GLUTAMYLTRANSFERASE"/>
    <property type="match status" value="1"/>
</dbReference>
<feature type="transmembrane region" description="Helical" evidence="2">
    <location>
        <begin position="59"/>
        <end position="77"/>
    </location>
</feature>
<feature type="transmembrane region" description="Helical" evidence="2">
    <location>
        <begin position="7"/>
        <end position="26"/>
    </location>
</feature>
<dbReference type="SUPFAM" id="SSF54001">
    <property type="entry name" value="Cysteine proteinases"/>
    <property type="match status" value="1"/>
</dbReference>
<proteinExistence type="predicted"/>
<feature type="transmembrane region" description="Helical" evidence="2">
    <location>
        <begin position="134"/>
        <end position="152"/>
    </location>
</feature>
<feature type="transmembrane region" description="Helical" evidence="2">
    <location>
        <begin position="108"/>
        <end position="127"/>
    </location>
</feature>
<keyword evidence="2" id="KW-1133">Transmembrane helix</keyword>
<comment type="caution">
    <text evidence="4">The sequence shown here is derived from an EMBL/GenBank/DDBJ whole genome shotgun (WGS) entry which is preliminary data.</text>
</comment>
<feature type="compositionally biased region" description="Basic and acidic residues" evidence="1">
    <location>
        <begin position="518"/>
        <end position="538"/>
    </location>
</feature>
<evidence type="ECO:0000259" key="3">
    <source>
        <dbReference type="SMART" id="SM00460"/>
    </source>
</evidence>
<dbReference type="InterPro" id="IPR002931">
    <property type="entry name" value="Transglutaminase-like"/>
</dbReference>
<gene>
    <name evidence="4" type="ORF">IEZ25_00535</name>
</gene>
<name>A0ABR8MG40_9ACTN</name>
<keyword evidence="2" id="KW-0472">Membrane</keyword>
<dbReference type="PANTHER" id="PTHR42736">
    <property type="entry name" value="PROTEIN-GLUTAMINE GAMMA-GLUTAMYLTRANSFERASE"/>
    <property type="match status" value="1"/>
</dbReference>